<dbReference type="Proteomes" id="UP001243623">
    <property type="component" value="Chromosome"/>
</dbReference>
<dbReference type="GO" id="GO:0046872">
    <property type="term" value="F:metal ion binding"/>
    <property type="evidence" value="ECO:0007669"/>
    <property type="project" value="InterPro"/>
</dbReference>
<dbReference type="InterPro" id="IPR018211">
    <property type="entry name" value="ADH_Fe_CS"/>
</dbReference>
<evidence type="ECO:0000259" key="3">
    <source>
        <dbReference type="Pfam" id="PF25137"/>
    </source>
</evidence>
<dbReference type="GO" id="GO:0004022">
    <property type="term" value="F:alcohol dehydrogenase (NAD+) activity"/>
    <property type="evidence" value="ECO:0007669"/>
    <property type="project" value="TreeGrafter"/>
</dbReference>
<dbReference type="Gene3D" id="1.20.1090.10">
    <property type="entry name" value="Dehydroquinate synthase-like - alpha domain"/>
    <property type="match status" value="1"/>
</dbReference>
<keyword evidence="5" id="KW-1185">Reference proteome</keyword>
<dbReference type="Pfam" id="PF25137">
    <property type="entry name" value="ADH_Fe_C"/>
    <property type="match status" value="1"/>
</dbReference>
<dbReference type="PROSITE" id="PS00913">
    <property type="entry name" value="ADH_IRON_1"/>
    <property type="match status" value="1"/>
</dbReference>
<dbReference type="AlphaFoldDB" id="A0A9Y2AJW6"/>
<reference evidence="4" key="1">
    <citation type="submission" date="2023-03" db="EMBL/GenBank/DDBJ databases">
        <title>Selenobaculum gbiensis gen. nov. sp. nov., a new bacterium isolated from the gut microbiota of IBD patient.</title>
        <authorList>
            <person name="Yeo S."/>
            <person name="Park H."/>
            <person name="Huh C.S."/>
        </authorList>
    </citation>
    <scope>NUCLEOTIDE SEQUENCE</scope>
    <source>
        <strain evidence="4">ICN-92133</strain>
    </source>
</reference>
<dbReference type="FunFam" id="3.40.50.1970:FF:000003">
    <property type="entry name" value="Alcohol dehydrogenase, iron-containing"/>
    <property type="match status" value="1"/>
</dbReference>
<gene>
    <name evidence="4" type="ORF">P3F81_00335</name>
</gene>
<dbReference type="InterPro" id="IPR035873">
    <property type="entry name" value="PhpC"/>
</dbReference>
<name>A0A9Y2AJW6_9FIRM</name>
<dbReference type="GO" id="GO:0017000">
    <property type="term" value="P:antibiotic biosynthetic process"/>
    <property type="evidence" value="ECO:0007669"/>
    <property type="project" value="InterPro"/>
</dbReference>
<dbReference type="Pfam" id="PF00465">
    <property type="entry name" value="Fe-ADH"/>
    <property type="match status" value="1"/>
</dbReference>
<evidence type="ECO:0000256" key="1">
    <source>
        <dbReference type="ARBA" id="ARBA00023002"/>
    </source>
</evidence>
<keyword evidence="1" id="KW-0560">Oxidoreductase</keyword>
<proteinExistence type="predicted"/>
<dbReference type="CDD" id="cd08182">
    <property type="entry name" value="HEPD"/>
    <property type="match status" value="1"/>
</dbReference>
<dbReference type="InterPro" id="IPR056798">
    <property type="entry name" value="ADH_Fe_C"/>
</dbReference>
<dbReference type="Gene3D" id="3.40.50.1970">
    <property type="match status" value="1"/>
</dbReference>
<dbReference type="InterPro" id="IPR001670">
    <property type="entry name" value="ADH_Fe/GldA"/>
</dbReference>
<dbReference type="SUPFAM" id="SSF56796">
    <property type="entry name" value="Dehydroquinate synthase-like"/>
    <property type="match status" value="1"/>
</dbReference>
<evidence type="ECO:0000259" key="2">
    <source>
        <dbReference type="Pfam" id="PF00465"/>
    </source>
</evidence>
<dbReference type="KEGG" id="sgbi:P3F81_00335"/>
<sequence length="376" mass="41275">MEFFNPVHIVAGQGTLCALDKSIKKLQLQINKILLITRGGDFQLSAGYKQIRAALNEYEVHEIVFGVSNPDISELFQLLKELESVDFDLVIAVGGGSVLDMGKSIATLHKMELADVAMLRECIGKGSYTEAVIPWFGIPTTSGTGSEVTPWATIWDKESGGKLSLNNPKNFARIAVVDPILTRALPVGLTVSSALDAVCHATEAYWAKRTNEVSQTFALAAIRRIRESLELLLQNPEDLSLREDIGKGSLYAGIAFSNTKTTICHSLSYPLTSQFGIPHGIAAALSLAAFMKLNEVEIKNKQELLTAFNCENVAEVEKWIQRMMQLGGYGHQLQNYGIELKDFPQILHHAFTKGRADNNPVVVTKDAVLTVLKNIY</sequence>
<dbReference type="PANTHER" id="PTHR11496">
    <property type="entry name" value="ALCOHOL DEHYDROGENASE"/>
    <property type="match status" value="1"/>
</dbReference>
<protein>
    <submittedName>
        <fullName evidence="4">Phosphonoacetaldehyde reductase</fullName>
    </submittedName>
</protein>
<organism evidence="4 5">
    <name type="scientific">Selenobaculum gibii</name>
    <dbReference type="NCBI Taxonomy" id="3054208"/>
    <lineage>
        <taxon>Bacteria</taxon>
        <taxon>Bacillati</taxon>
        <taxon>Bacillota</taxon>
        <taxon>Negativicutes</taxon>
        <taxon>Selenomonadales</taxon>
        <taxon>Selenomonadaceae</taxon>
        <taxon>Selenobaculum</taxon>
    </lineage>
</organism>
<dbReference type="InterPro" id="IPR039697">
    <property type="entry name" value="Alcohol_dehydrogenase_Fe"/>
</dbReference>
<dbReference type="EMBL" id="CP120678">
    <property type="protein sequence ID" value="WIW70815.1"/>
    <property type="molecule type" value="Genomic_DNA"/>
</dbReference>
<evidence type="ECO:0000313" key="4">
    <source>
        <dbReference type="EMBL" id="WIW70815.1"/>
    </source>
</evidence>
<dbReference type="RefSeq" id="WP_147669261.1">
    <property type="nucleotide sequence ID" value="NZ_CP120678.1"/>
</dbReference>
<evidence type="ECO:0000313" key="5">
    <source>
        <dbReference type="Proteomes" id="UP001243623"/>
    </source>
</evidence>
<dbReference type="PANTHER" id="PTHR11496:SF103">
    <property type="entry name" value="DEHYDROGENASE, PUTATIVE-RELATED"/>
    <property type="match status" value="1"/>
</dbReference>
<feature type="domain" description="Fe-containing alcohol dehydrogenase-like C-terminal" evidence="3">
    <location>
        <begin position="190"/>
        <end position="376"/>
    </location>
</feature>
<accession>A0A9Y2AJW6</accession>
<feature type="domain" description="Alcohol dehydrogenase iron-type/glycerol dehydrogenase GldA" evidence="2">
    <location>
        <begin position="6"/>
        <end position="179"/>
    </location>
</feature>